<name>A0A7I9XIW5_9MYCO</name>
<dbReference type="PANTHER" id="PTHR43272:SF32">
    <property type="entry name" value="AMP-DEPENDENT SYNTHETASE_LIGASE DOMAIN-CONTAINING PROTEIN"/>
    <property type="match status" value="1"/>
</dbReference>
<dbReference type="InterPro" id="IPR020845">
    <property type="entry name" value="AMP-binding_CS"/>
</dbReference>
<dbReference type="Gene3D" id="3.40.50.12780">
    <property type="entry name" value="N-terminal domain of ligase-like"/>
    <property type="match status" value="1"/>
</dbReference>
<evidence type="ECO:0000313" key="9">
    <source>
        <dbReference type="Proteomes" id="UP000465263"/>
    </source>
</evidence>
<keyword evidence="3" id="KW-0276">Fatty acid metabolism</keyword>
<accession>A0A7I9XIW5</accession>
<sequence>MNVSSATWILFIAPASHIRFPARNAPGAQPDFSPPDSEHRHTCRGAPIRLGAQTPRLPREVIRMREFSVPAPFTVEEHDNVAAIVFEHERDNPDHVIYQRLVDGAWTDISCATAAAQIRSAALGLIGQGVAAGDRVVIFSATRYEWAILDFAILSIGAVTVPIYETSSAEQVRWVMEDSSAVLVFAETDAHAQMVNELAGELPSLRRVLTIDGSGAKALDELAEAGAGQDPGQLTARGDALKATDPATLIYTSGTTGRPKGCQLTHSNLIHEVRGTKAALPTLLGPDQRLLIFLPLAHVLARALTLAAFTNRVTVGFTSDIKNLVPMFAVFKPTVVVSVPRVFEKVYNTAAQNAANDGKGRIFEMAAQTAVDWSEALDRGGPGLLLRLKHALFDKLVYHKLRAALGGDCRASVSGGAPLGERLGHFYRGVGLSIYEGYGLTETTAAVTVNPVGGMKVGTVGKLVPGNSMRIADDGELLVRGGVVFSGYWHNEQATAEAFADGWFKTGDLADIDADGYLKITGRKKEIIVTAGGKNVAPAVLEDQLRAHPLISQAMVVGDAKPFIGALITIDPEAIEGWKQRNSKADVATPADLATDPDLLAEVDAAVKQANLSVSHAESIRKFAILPVDFTEATGELTPTMKVKRKVVAEKFADAIEAIYTKD</sequence>
<dbReference type="Proteomes" id="UP000465263">
    <property type="component" value="Unassembled WGS sequence"/>
</dbReference>
<dbReference type="PROSITE" id="PS00455">
    <property type="entry name" value="AMP_BINDING"/>
    <property type="match status" value="1"/>
</dbReference>
<dbReference type="Gene3D" id="3.30.300.30">
    <property type="match status" value="1"/>
</dbReference>
<dbReference type="SUPFAM" id="SSF56801">
    <property type="entry name" value="Acetyl-CoA synthetase-like"/>
    <property type="match status" value="1"/>
</dbReference>
<comment type="catalytic activity">
    <reaction evidence="5">
        <text>a long-chain fatty acid + ATP + CoA = a long-chain fatty acyl-CoA + AMP + diphosphate</text>
        <dbReference type="Rhea" id="RHEA:15421"/>
        <dbReference type="ChEBI" id="CHEBI:30616"/>
        <dbReference type="ChEBI" id="CHEBI:33019"/>
        <dbReference type="ChEBI" id="CHEBI:57287"/>
        <dbReference type="ChEBI" id="CHEBI:57560"/>
        <dbReference type="ChEBI" id="CHEBI:83139"/>
        <dbReference type="ChEBI" id="CHEBI:456215"/>
        <dbReference type="EC" id="6.2.1.3"/>
    </reaction>
    <physiologicalReaction direction="left-to-right" evidence="5">
        <dbReference type="Rhea" id="RHEA:15422"/>
    </physiologicalReaction>
</comment>
<organism evidence="8 9">
    <name type="scientific">Mycolicibacter senuensis</name>
    <dbReference type="NCBI Taxonomy" id="386913"/>
    <lineage>
        <taxon>Bacteria</taxon>
        <taxon>Bacillati</taxon>
        <taxon>Actinomycetota</taxon>
        <taxon>Actinomycetes</taxon>
        <taxon>Mycobacteriales</taxon>
        <taxon>Mycobacteriaceae</taxon>
        <taxon>Mycolicibacter</taxon>
    </lineage>
</organism>
<dbReference type="PANTHER" id="PTHR43272">
    <property type="entry name" value="LONG-CHAIN-FATTY-ACID--COA LIGASE"/>
    <property type="match status" value="1"/>
</dbReference>
<dbReference type="Pfam" id="PF00501">
    <property type="entry name" value="AMP-binding"/>
    <property type="match status" value="1"/>
</dbReference>
<evidence type="ECO:0000256" key="4">
    <source>
        <dbReference type="ARBA" id="ARBA00023098"/>
    </source>
</evidence>
<dbReference type="CDD" id="cd05907">
    <property type="entry name" value="VL_LC_FACS_like"/>
    <property type="match status" value="1"/>
</dbReference>
<evidence type="ECO:0000313" key="8">
    <source>
        <dbReference type="EMBL" id="GFG69844.1"/>
    </source>
</evidence>
<proteinExistence type="inferred from homology"/>
<dbReference type="EMBL" id="BLKV01000001">
    <property type="protein sequence ID" value="GFG69844.1"/>
    <property type="molecule type" value="Genomic_DNA"/>
</dbReference>
<reference evidence="8 9" key="1">
    <citation type="journal article" date="2019" name="Emerg. Microbes Infect.">
        <title>Comprehensive subspecies identification of 175 nontuberculous mycobacteria species based on 7547 genomic profiles.</title>
        <authorList>
            <person name="Matsumoto Y."/>
            <person name="Kinjo T."/>
            <person name="Motooka D."/>
            <person name="Nabeya D."/>
            <person name="Jung N."/>
            <person name="Uechi K."/>
            <person name="Horii T."/>
            <person name="Iida T."/>
            <person name="Fujita J."/>
            <person name="Nakamura S."/>
        </authorList>
    </citation>
    <scope>NUCLEOTIDE SEQUENCE [LARGE SCALE GENOMIC DNA]</scope>
    <source>
        <strain evidence="8 9">JCM 16017</strain>
    </source>
</reference>
<evidence type="ECO:0000256" key="3">
    <source>
        <dbReference type="ARBA" id="ARBA00022832"/>
    </source>
</evidence>
<dbReference type="InterPro" id="IPR042099">
    <property type="entry name" value="ANL_N_sf"/>
</dbReference>
<dbReference type="AlphaFoldDB" id="A0A7I9XIW5"/>
<comment type="caution">
    <text evidence="8">The sequence shown here is derived from an EMBL/GenBank/DDBJ whole genome shotgun (WGS) entry which is preliminary data.</text>
</comment>
<keyword evidence="9" id="KW-1185">Reference proteome</keyword>
<keyword evidence="2 8" id="KW-0436">Ligase</keyword>
<dbReference type="InterPro" id="IPR000873">
    <property type="entry name" value="AMP-dep_synth/lig_dom"/>
</dbReference>
<evidence type="ECO:0000256" key="6">
    <source>
        <dbReference type="ARBA" id="ARBA00032875"/>
    </source>
</evidence>
<feature type="domain" description="AMP-dependent synthetase/ligase" evidence="7">
    <location>
        <begin position="88"/>
        <end position="489"/>
    </location>
</feature>
<keyword evidence="4" id="KW-0443">Lipid metabolism</keyword>
<evidence type="ECO:0000256" key="1">
    <source>
        <dbReference type="ARBA" id="ARBA00006432"/>
    </source>
</evidence>
<evidence type="ECO:0000256" key="2">
    <source>
        <dbReference type="ARBA" id="ARBA00022598"/>
    </source>
</evidence>
<gene>
    <name evidence="8" type="primary">fadD15</name>
    <name evidence="8" type="ORF">MSEN_15640</name>
</gene>
<protein>
    <recommendedName>
        <fullName evidence="6">Acyl-CoA synthetase</fullName>
    </recommendedName>
</protein>
<dbReference type="GO" id="GO:0016020">
    <property type="term" value="C:membrane"/>
    <property type="evidence" value="ECO:0007669"/>
    <property type="project" value="TreeGrafter"/>
</dbReference>
<evidence type="ECO:0000259" key="7">
    <source>
        <dbReference type="Pfam" id="PF00501"/>
    </source>
</evidence>
<dbReference type="InterPro" id="IPR045851">
    <property type="entry name" value="AMP-bd_C_sf"/>
</dbReference>
<comment type="similarity">
    <text evidence="1">Belongs to the ATP-dependent AMP-binding enzyme family.</text>
</comment>
<dbReference type="GO" id="GO:0004467">
    <property type="term" value="F:long-chain fatty acid-CoA ligase activity"/>
    <property type="evidence" value="ECO:0007669"/>
    <property type="project" value="UniProtKB-EC"/>
</dbReference>
<evidence type="ECO:0000256" key="5">
    <source>
        <dbReference type="ARBA" id="ARBA00024484"/>
    </source>
</evidence>
<dbReference type="Pfam" id="PF23562">
    <property type="entry name" value="AMP-binding_C_3"/>
    <property type="match status" value="1"/>
</dbReference>